<feature type="transmembrane region" description="Helical" evidence="5">
    <location>
        <begin position="372"/>
        <end position="393"/>
    </location>
</feature>
<sequence length="573" mass="62979">MNEPPLPTHGLRVRPNLFDLVGLVILMGFAVALATVGRHMLVPLSPATAQAIHLDPSWLPGYALRTTFRMFAALLASVVFTFTYAVWAAKSRRAGQILVPVLDILQSVPILGFLTFTVVFFLGLFPGRMMGAELAAIFTIFTSQAWNMAFSMYQSLRTVPADLEEAARGFGLTAWQRFWRLEVPFAIPSLVWNAMISMSGGWFMVVYSETITVGNTDIALPGIGSYVGTAIAHRDLLAILYAIVTMLAVILAYDQLLFRPLVAWSARFSIEDTQGEAAPDPWVLALLRRTSLLRRASDALGRALTFIGWLRIGRAPSDITPSHMSGRMLDIAWWACLGGCTLVLGEKVLAYAAGHFTASQVFQVMGLGGLTLLRVLVTLLVASLIWVPVGIWLGLDARRARRAQFVAQFMAAFPANLFFPLFVLFIVRFHLNSNIWLTPLMLLGTQWYILFNIVAGASSYPTDLLEAARNFQVRGTLWWMRVMLPGIVPFFITGAITASGGAWNAAIATEMASWGSTTLRAQGLGAYIAQATIDGATDRVGLGMVVMSLFVLLFNRAVWRPLANYAARHFTFN</sequence>
<feature type="transmembrane region" description="Helical" evidence="5">
    <location>
        <begin position="331"/>
        <end position="352"/>
    </location>
</feature>
<evidence type="ECO:0000256" key="2">
    <source>
        <dbReference type="ARBA" id="ARBA00022692"/>
    </source>
</evidence>
<feature type="transmembrane region" description="Helical" evidence="5">
    <location>
        <begin position="185"/>
        <end position="207"/>
    </location>
</feature>
<dbReference type="Proteomes" id="UP001202887">
    <property type="component" value="Unassembled WGS sequence"/>
</dbReference>
<keyword evidence="4 5" id="KW-0472">Membrane</keyword>
<feature type="transmembrane region" description="Helical" evidence="5">
    <location>
        <begin position="236"/>
        <end position="258"/>
    </location>
</feature>
<evidence type="ECO:0000256" key="5">
    <source>
        <dbReference type="RuleBase" id="RU363032"/>
    </source>
</evidence>
<evidence type="ECO:0000313" key="7">
    <source>
        <dbReference type="EMBL" id="MCJ8352481.1"/>
    </source>
</evidence>
<comment type="similarity">
    <text evidence="5">Belongs to the binding-protein-dependent transport system permease family.</text>
</comment>
<dbReference type="AlphaFoldDB" id="A0AAW5ENX0"/>
<feature type="transmembrane region" description="Helical" evidence="5">
    <location>
        <begin position="405"/>
        <end position="429"/>
    </location>
</feature>
<dbReference type="EMBL" id="JAIBCX010000001">
    <property type="protein sequence ID" value="MCJ8352481.1"/>
    <property type="molecule type" value="Genomic_DNA"/>
</dbReference>
<dbReference type="InterPro" id="IPR035906">
    <property type="entry name" value="MetI-like_sf"/>
</dbReference>
<comment type="subcellular location">
    <subcellularLocation>
        <location evidence="1 5">Cell membrane</location>
        <topology evidence="1 5">Multi-pass membrane protein</topology>
    </subcellularLocation>
</comment>
<evidence type="ECO:0000259" key="6">
    <source>
        <dbReference type="PROSITE" id="PS50928"/>
    </source>
</evidence>
<gene>
    <name evidence="7" type="ORF">K1W68_00480</name>
</gene>
<dbReference type="PANTHER" id="PTHR42744:SF1">
    <property type="entry name" value="BINDING-PROTEIN-DEPENDENT TRANSPORT SYSTEMS INNER MEMBRANE COMPONENT"/>
    <property type="match status" value="1"/>
</dbReference>
<accession>A0AAW5ENX0</accession>
<dbReference type="CDD" id="cd06261">
    <property type="entry name" value="TM_PBP2"/>
    <property type="match status" value="2"/>
</dbReference>
<feature type="transmembrane region" description="Helical" evidence="5">
    <location>
        <begin position="68"/>
        <end position="89"/>
    </location>
</feature>
<evidence type="ECO:0000313" key="8">
    <source>
        <dbReference type="Proteomes" id="UP001202887"/>
    </source>
</evidence>
<evidence type="ECO:0000256" key="3">
    <source>
        <dbReference type="ARBA" id="ARBA00022989"/>
    </source>
</evidence>
<dbReference type="PANTHER" id="PTHR42744">
    <property type="entry name" value="BINDING-PROTEIN-DEPENDENT TRANSPORT SYSTEMS INNER MEMBRANE COMPONENT"/>
    <property type="match status" value="1"/>
</dbReference>
<name>A0AAW5ENX0_NOVHA</name>
<dbReference type="InterPro" id="IPR000515">
    <property type="entry name" value="MetI-like"/>
</dbReference>
<feature type="transmembrane region" description="Helical" evidence="5">
    <location>
        <begin position="540"/>
        <end position="559"/>
    </location>
</feature>
<feature type="transmembrane region" description="Helical" evidence="5">
    <location>
        <begin position="17"/>
        <end position="36"/>
    </location>
</feature>
<dbReference type="Pfam" id="PF00528">
    <property type="entry name" value="BPD_transp_1"/>
    <property type="match status" value="2"/>
</dbReference>
<keyword evidence="2 5" id="KW-0812">Transmembrane</keyword>
<keyword evidence="3 5" id="KW-1133">Transmembrane helix</keyword>
<keyword evidence="5" id="KW-0813">Transport</keyword>
<evidence type="ECO:0000256" key="4">
    <source>
        <dbReference type="ARBA" id="ARBA00023136"/>
    </source>
</evidence>
<dbReference type="Gene3D" id="1.10.3720.10">
    <property type="entry name" value="MetI-like"/>
    <property type="match status" value="2"/>
</dbReference>
<organism evidence="7 8">
    <name type="scientific">Novacetimonas hansenii</name>
    <name type="common">Komagataeibacter hansenii</name>
    <dbReference type="NCBI Taxonomy" id="436"/>
    <lineage>
        <taxon>Bacteria</taxon>
        <taxon>Pseudomonadati</taxon>
        <taxon>Pseudomonadota</taxon>
        <taxon>Alphaproteobacteria</taxon>
        <taxon>Acetobacterales</taxon>
        <taxon>Acetobacteraceae</taxon>
        <taxon>Novacetimonas</taxon>
    </lineage>
</organism>
<dbReference type="PROSITE" id="PS50928">
    <property type="entry name" value="ABC_TM1"/>
    <property type="match status" value="2"/>
</dbReference>
<dbReference type="GO" id="GO:0005886">
    <property type="term" value="C:plasma membrane"/>
    <property type="evidence" value="ECO:0007669"/>
    <property type="project" value="UniProtKB-SubCell"/>
</dbReference>
<evidence type="ECO:0000256" key="1">
    <source>
        <dbReference type="ARBA" id="ARBA00004651"/>
    </source>
</evidence>
<feature type="domain" description="ABC transmembrane type-1" evidence="6">
    <location>
        <begin position="372"/>
        <end position="558"/>
    </location>
</feature>
<comment type="caution">
    <text evidence="7">The sequence shown here is derived from an EMBL/GenBank/DDBJ whole genome shotgun (WGS) entry which is preliminary data.</text>
</comment>
<reference evidence="7" key="2">
    <citation type="submission" date="2022-03" db="EMBL/GenBank/DDBJ databases">
        <authorList>
            <person name="Ryngajllo M."/>
            <person name="Jacek P."/>
            <person name="Kubiak K."/>
        </authorList>
    </citation>
    <scope>NUCLEOTIDE SEQUENCE</scope>
    <source>
        <strain evidence="7">SI1</strain>
    </source>
</reference>
<reference evidence="7" key="1">
    <citation type="journal article" date="2021" name="Polymers (Basel)">
        <title>Highly Stretchable Bacterial Cellulose Produced by Komagataeibacter hansenii SI1.</title>
        <authorList>
            <person name="Cielecka I."/>
            <person name="Ryngajllo M."/>
            <person name="Maniukiewicz W."/>
            <person name="Bielecki S."/>
        </authorList>
    </citation>
    <scope>NUCLEOTIDE SEQUENCE</scope>
    <source>
        <strain evidence="7">SI1</strain>
    </source>
</reference>
<protein>
    <submittedName>
        <fullName evidence="7">ABC transporter permease subunit</fullName>
    </submittedName>
</protein>
<dbReference type="GO" id="GO:0055085">
    <property type="term" value="P:transmembrane transport"/>
    <property type="evidence" value="ECO:0007669"/>
    <property type="project" value="InterPro"/>
</dbReference>
<feature type="transmembrane region" description="Helical" evidence="5">
    <location>
        <begin position="435"/>
        <end position="457"/>
    </location>
</feature>
<proteinExistence type="inferred from homology"/>
<feature type="transmembrane region" description="Helical" evidence="5">
    <location>
        <begin position="101"/>
        <end position="125"/>
    </location>
</feature>
<dbReference type="SUPFAM" id="SSF161098">
    <property type="entry name" value="MetI-like"/>
    <property type="match status" value="2"/>
</dbReference>
<dbReference type="RefSeq" id="WP_247065828.1">
    <property type="nucleotide sequence ID" value="NZ_CP094848.1"/>
</dbReference>
<feature type="transmembrane region" description="Helical" evidence="5">
    <location>
        <begin position="478"/>
        <end position="503"/>
    </location>
</feature>
<feature type="domain" description="ABC transmembrane type-1" evidence="6">
    <location>
        <begin position="63"/>
        <end position="262"/>
    </location>
</feature>